<dbReference type="CDD" id="cd13900">
    <property type="entry name" value="CuRO_3_Tth-MCO_like"/>
    <property type="match status" value="1"/>
</dbReference>
<feature type="domain" description="Plastocyanin-like" evidence="5">
    <location>
        <begin position="685"/>
        <end position="811"/>
    </location>
</feature>
<feature type="compositionally biased region" description="Low complexity" evidence="4">
    <location>
        <begin position="126"/>
        <end position="135"/>
    </location>
</feature>
<dbReference type="InterPro" id="IPR011706">
    <property type="entry name" value="Cu-oxidase_C"/>
</dbReference>
<comment type="subcellular location">
    <subcellularLocation>
        <location evidence="1">Periplasm</location>
    </subcellularLocation>
</comment>
<dbReference type="AlphaFoldDB" id="A0A1M4XHG9"/>
<dbReference type="SUPFAM" id="SSF49503">
    <property type="entry name" value="Cupredoxins"/>
    <property type="match status" value="3"/>
</dbReference>
<dbReference type="EMBL" id="FQUZ01000009">
    <property type="protein sequence ID" value="SHE92850.1"/>
    <property type="molecule type" value="Genomic_DNA"/>
</dbReference>
<dbReference type="PROSITE" id="PS00080">
    <property type="entry name" value="MULTICOPPER_OXIDASE2"/>
    <property type="match status" value="1"/>
</dbReference>
<dbReference type="CDD" id="cd13853">
    <property type="entry name" value="CuRO_1_Tth-MCO_like"/>
    <property type="match status" value="1"/>
</dbReference>
<dbReference type="OrthoDB" id="9757546at2"/>
<keyword evidence="3" id="KW-0560">Oxidoreductase</keyword>
<evidence type="ECO:0000259" key="6">
    <source>
        <dbReference type="Pfam" id="PF07732"/>
    </source>
</evidence>
<evidence type="ECO:0000256" key="3">
    <source>
        <dbReference type="ARBA" id="ARBA00023002"/>
    </source>
</evidence>
<dbReference type="InterPro" id="IPR011707">
    <property type="entry name" value="Cu-oxidase-like_N"/>
</dbReference>
<dbReference type="PROSITE" id="PS00079">
    <property type="entry name" value="MULTICOPPER_OXIDASE1"/>
    <property type="match status" value="1"/>
</dbReference>
<organism evidence="7 8">
    <name type="scientific">Lampropedia hyalina DSM 16112</name>
    <dbReference type="NCBI Taxonomy" id="1122156"/>
    <lineage>
        <taxon>Bacteria</taxon>
        <taxon>Pseudomonadati</taxon>
        <taxon>Pseudomonadota</taxon>
        <taxon>Betaproteobacteria</taxon>
        <taxon>Burkholderiales</taxon>
        <taxon>Comamonadaceae</taxon>
        <taxon>Lampropedia</taxon>
    </lineage>
</organism>
<name>A0A1M4XHG9_9BURK</name>
<dbReference type="PANTHER" id="PTHR11709">
    <property type="entry name" value="MULTI-COPPER OXIDASE"/>
    <property type="match status" value="1"/>
</dbReference>
<feature type="domain" description="Plastocyanin-like" evidence="6">
    <location>
        <begin position="189"/>
        <end position="262"/>
    </location>
</feature>
<dbReference type="InterPro" id="IPR008972">
    <property type="entry name" value="Cupredoxin"/>
</dbReference>
<feature type="region of interest" description="Disordered" evidence="4">
    <location>
        <begin position="821"/>
        <end position="845"/>
    </location>
</feature>
<dbReference type="GO" id="GO:0005507">
    <property type="term" value="F:copper ion binding"/>
    <property type="evidence" value="ECO:0007669"/>
    <property type="project" value="InterPro"/>
</dbReference>
<feature type="region of interest" description="Disordered" evidence="4">
    <location>
        <begin position="117"/>
        <end position="136"/>
    </location>
</feature>
<evidence type="ECO:0000313" key="7">
    <source>
        <dbReference type="EMBL" id="SHE92850.1"/>
    </source>
</evidence>
<reference evidence="7 8" key="1">
    <citation type="submission" date="2016-11" db="EMBL/GenBank/DDBJ databases">
        <authorList>
            <person name="Jaros S."/>
            <person name="Januszkiewicz K."/>
            <person name="Wedrychowicz H."/>
        </authorList>
    </citation>
    <scope>NUCLEOTIDE SEQUENCE [LARGE SCALE GENOMIC DNA]</scope>
    <source>
        <strain evidence="7 8">DSM 16112</strain>
    </source>
</reference>
<keyword evidence="2" id="KW-0479">Metal-binding</keyword>
<evidence type="ECO:0000313" key="8">
    <source>
        <dbReference type="Proteomes" id="UP000184327"/>
    </source>
</evidence>
<evidence type="ECO:0000256" key="4">
    <source>
        <dbReference type="SAM" id="MobiDB-lite"/>
    </source>
</evidence>
<dbReference type="STRING" id="1122156.SAMN02745117_01062"/>
<evidence type="ECO:0000256" key="2">
    <source>
        <dbReference type="ARBA" id="ARBA00022723"/>
    </source>
</evidence>
<dbReference type="Gene3D" id="2.60.40.420">
    <property type="entry name" value="Cupredoxins - blue copper proteins"/>
    <property type="match status" value="3"/>
</dbReference>
<dbReference type="GO" id="GO:0016491">
    <property type="term" value="F:oxidoreductase activity"/>
    <property type="evidence" value="ECO:0007669"/>
    <property type="project" value="UniProtKB-KW"/>
</dbReference>
<evidence type="ECO:0000259" key="5">
    <source>
        <dbReference type="Pfam" id="PF07731"/>
    </source>
</evidence>
<dbReference type="RefSeq" id="WP_084522897.1">
    <property type="nucleotide sequence ID" value="NZ_FQUZ01000009.1"/>
</dbReference>
<accession>A0A1M4XHG9</accession>
<keyword evidence="8" id="KW-1185">Reference proteome</keyword>
<proteinExistence type="predicted"/>
<dbReference type="GO" id="GO:0042597">
    <property type="term" value="C:periplasmic space"/>
    <property type="evidence" value="ECO:0007669"/>
    <property type="project" value="UniProtKB-SubCell"/>
</dbReference>
<protein>
    <submittedName>
        <fullName evidence="7">Multicopper oxidase</fullName>
    </submittedName>
</protein>
<dbReference type="PANTHER" id="PTHR11709:SF518">
    <property type="entry name" value="MULTICOPPER OXIDASE"/>
    <property type="match status" value="1"/>
</dbReference>
<dbReference type="InterPro" id="IPR033138">
    <property type="entry name" value="Cu_oxidase_CS"/>
</dbReference>
<dbReference type="Pfam" id="PF07731">
    <property type="entry name" value="Cu-oxidase_2"/>
    <property type="match status" value="1"/>
</dbReference>
<dbReference type="InterPro" id="IPR045087">
    <property type="entry name" value="Cu-oxidase_fam"/>
</dbReference>
<evidence type="ECO:0000256" key="1">
    <source>
        <dbReference type="ARBA" id="ARBA00004418"/>
    </source>
</evidence>
<dbReference type="Pfam" id="PF07732">
    <property type="entry name" value="Cu-oxidase_3"/>
    <property type="match status" value="1"/>
</dbReference>
<dbReference type="Proteomes" id="UP000184327">
    <property type="component" value="Unassembled WGS sequence"/>
</dbReference>
<gene>
    <name evidence="7" type="ORF">SAMN02745117_01062</name>
</gene>
<dbReference type="InterPro" id="IPR002355">
    <property type="entry name" value="Cu_oxidase_Cu_BS"/>
</dbReference>
<sequence length="845" mass="90464">MSESTVMALPPRQRFPGLRSMLGWGLLCSGSALWAQGYLPPADVSVVGRDGSIRATAEAALMGLGQAREPGHEVDFKLRVEFRCGDIFNPRTGAYDRVWLRAYSNASDVRQVGSKSDCATWRGPQASSGSTTSAGVATPHSPFAAPWVEIWPGETFRLQLQNRMVSEGGATVDDSCPAVIDDHNSPHCFNSTNMHFHGGWVSPSGNSDNVLLKIDPGKDFEYEYNIPLDHPAGTFWYHTHLHGSTALQVSSGMAGAIVIRGDRQPRKAADGTIGGGDIDILTVNVEPGTGGQPAQLGEPFRERLALFQQIAYACRENQAADGAALPAIKRDGDNGPWVCNAGQGRGAARDVGGVEAYGDQLAPNSWVDSGRFTGINGEVHTVFSDVRAGEIQRWRLIHAGVRDSIRLRIVPFRADAKPLQQGADGVFAKPALGGLAPRDFASQTCDMDHPVAVVSIAADGLTRRNMVQRTDAMLQPGYREDWLVAFPKAGDYCIVDADRLLTQSVVTPEADGSNVVGSESAATLGGQIVGYIHVDAAGQGVETERAAALSATDAPRTTLDAVVDALVAAAEQRINTFALRDGVPVTDTAIRDHVVAALKGEGEGGVRGAIAAFTKHQPVQDAEITGYQSLGFRIVSTGAGGPLGAAAVADGANTRQTPRPAARVLFEVGEIGLDLASQRPIPLHSQAYSADRIDRLLTLGDVEEWEIGSFFAGHPFHIHVNPFEVVEVRKLDAATGQLGPDLSGPDWIFSPDNSAELNQYANLKGVWKDTLFLEQNVFARIRTRYERYIGDFVLHCHILDHEDNGMMQNVRIAMPAGDGQVPDVPTASPATSYRATGARAHRSHH</sequence>